<dbReference type="Pfam" id="PF05354">
    <property type="entry name" value="Phage_attach"/>
    <property type="match status" value="1"/>
</dbReference>
<name>A0ABX6MCD6_9BURK</name>
<reference evidence="1 2" key="1">
    <citation type="submission" date="2020-04" db="EMBL/GenBank/DDBJ databases">
        <title>Genome sequencing of novel species.</title>
        <authorList>
            <person name="Heo J."/>
            <person name="Kim S.-J."/>
            <person name="Kim J.-S."/>
            <person name="Hong S.-B."/>
            <person name="Kwon S.-W."/>
        </authorList>
    </citation>
    <scope>NUCLEOTIDE SEQUENCE [LARGE SCALE GENOMIC DNA]</scope>
    <source>
        <strain evidence="1 2">AF9R3</strain>
    </source>
</reference>
<dbReference type="Gene3D" id="2.40.10.180">
    <property type="entry name" value="Phage tail proteins"/>
    <property type="match status" value="1"/>
</dbReference>
<organism evidence="1 2">
    <name type="scientific">Duganella dendranthematis</name>
    <dbReference type="NCBI Taxonomy" id="2728021"/>
    <lineage>
        <taxon>Bacteria</taxon>
        <taxon>Pseudomonadati</taxon>
        <taxon>Pseudomonadota</taxon>
        <taxon>Betaproteobacteria</taxon>
        <taxon>Burkholderiales</taxon>
        <taxon>Oxalobacteraceae</taxon>
        <taxon>Telluria group</taxon>
        <taxon>Duganella</taxon>
    </lineage>
</organism>
<proteinExistence type="predicted"/>
<dbReference type="RefSeq" id="WP_169113113.1">
    <property type="nucleotide sequence ID" value="NZ_CP051684.1"/>
</dbReference>
<dbReference type="Proteomes" id="UP000503117">
    <property type="component" value="Chromosome"/>
</dbReference>
<protein>
    <submittedName>
        <fullName evidence="1">Uncharacterized protein</fullName>
    </submittedName>
</protein>
<keyword evidence="2" id="KW-1185">Reference proteome</keyword>
<accession>A0ABX6MCD6</accession>
<evidence type="ECO:0000313" key="1">
    <source>
        <dbReference type="EMBL" id="QJD91801.1"/>
    </source>
</evidence>
<dbReference type="EMBL" id="CP051684">
    <property type="protein sequence ID" value="QJD91801.1"/>
    <property type="molecule type" value="Genomic_DNA"/>
</dbReference>
<evidence type="ECO:0000313" key="2">
    <source>
        <dbReference type="Proteomes" id="UP000503117"/>
    </source>
</evidence>
<sequence>MIDWDALVIGPCVGVFGEPVIFTPVGGDPVEIDLVYDEGNKDVALAGGTPLNSSNPIVSGQMSVFPVEPQTGDRILIKGTGEEFAVSDVDDDGKGGVVLSLNYVGPGL</sequence>
<dbReference type="InterPro" id="IPR008018">
    <property type="entry name" value="Phage_tail_attach_FII"/>
</dbReference>
<gene>
    <name evidence="1" type="ORF">HH213_17925</name>
</gene>
<dbReference type="InterPro" id="IPR053734">
    <property type="entry name" value="Phage_Head-Tail_Connect_sf"/>
</dbReference>